<dbReference type="AlphaFoldDB" id="A0A4Z2IGG4"/>
<accession>A0A4Z2IGG4</accession>
<organism evidence="2 3">
    <name type="scientific">Liparis tanakae</name>
    <name type="common">Tanaka's snailfish</name>
    <dbReference type="NCBI Taxonomy" id="230148"/>
    <lineage>
        <taxon>Eukaryota</taxon>
        <taxon>Metazoa</taxon>
        <taxon>Chordata</taxon>
        <taxon>Craniata</taxon>
        <taxon>Vertebrata</taxon>
        <taxon>Euteleostomi</taxon>
        <taxon>Actinopterygii</taxon>
        <taxon>Neopterygii</taxon>
        <taxon>Teleostei</taxon>
        <taxon>Neoteleostei</taxon>
        <taxon>Acanthomorphata</taxon>
        <taxon>Eupercaria</taxon>
        <taxon>Perciformes</taxon>
        <taxon>Cottioidei</taxon>
        <taxon>Cottales</taxon>
        <taxon>Liparidae</taxon>
        <taxon>Liparis</taxon>
    </lineage>
</organism>
<feature type="region of interest" description="Disordered" evidence="1">
    <location>
        <begin position="67"/>
        <end position="89"/>
    </location>
</feature>
<sequence>METSLGTLMEAVFCAGIGVKDLQDKQFLVDVPGWAPVFSGGRSQFFRRAHRTGRSGAIKKACEAVGMDPSGKSSMATLNPSQSGEGGRT</sequence>
<comment type="caution">
    <text evidence="2">The sequence shown here is derived from an EMBL/GenBank/DDBJ whole genome shotgun (WGS) entry which is preliminary data.</text>
</comment>
<evidence type="ECO:0000313" key="2">
    <source>
        <dbReference type="EMBL" id="TNN76877.1"/>
    </source>
</evidence>
<protein>
    <submittedName>
        <fullName evidence="2">Uncharacterized protein</fullName>
    </submittedName>
</protein>
<evidence type="ECO:0000313" key="3">
    <source>
        <dbReference type="Proteomes" id="UP000314294"/>
    </source>
</evidence>
<evidence type="ECO:0000256" key="1">
    <source>
        <dbReference type="SAM" id="MobiDB-lite"/>
    </source>
</evidence>
<reference evidence="2 3" key="1">
    <citation type="submission" date="2019-03" db="EMBL/GenBank/DDBJ databases">
        <title>First draft genome of Liparis tanakae, snailfish: a comprehensive survey of snailfish specific genes.</title>
        <authorList>
            <person name="Kim W."/>
            <person name="Song I."/>
            <person name="Jeong J.-H."/>
            <person name="Kim D."/>
            <person name="Kim S."/>
            <person name="Ryu S."/>
            <person name="Song J.Y."/>
            <person name="Lee S.K."/>
        </authorList>
    </citation>
    <scope>NUCLEOTIDE SEQUENCE [LARGE SCALE GENOMIC DNA]</scope>
    <source>
        <tissue evidence="2">Muscle</tissue>
    </source>
</reference>
<feature type="compositionally biased region" description="Polar residues" evidence="1">
    <location>
        <begin position="71"/>
        <end position="83"/>
    </location>
</feature>
<name>A0A4Z2IGG4_9TELE</name>
<proteinExistence type="predicted"/>
<dbReference type="EMBL" id="SRLO01000089">
    <property type="protein sequence ID" value="TNN76877.1"/>
    <property type="molecule type" value="Genomic_DNA"/>
</dbReference>
<keyword evidence="3" id="KW-1185">Reference proteome</keyword>
<gene>
    <name evidence="2" type="ORF">EYF80_012930</name>
</gene>
<dbReference type="Proteomes" id="UP000314294">
    <property type="component" value="Unassembled WGS sequence"/>
</dbReference>